<dbReference type="Proteomes" id="UP000005459">
    <property type="component" value="Unassembled WGS sequence"/>
</dbReference>
<feature type="domain" description="Peptidoglycan binding-like" evidence="1">
    <location>
        <begin position="31"/>
        <end position="85"/>
    </location>
</feature>
<dbReference type="Pfam" id="PF01471">
    <property type="entry name" value="PG_binding_1"/>
    <property type="match status" value="1"/>
</dbReference>
<accession>F9UHW5</accession>
<evidence type="ECO:0000313" key="3">
    <source>
        <dbReference type="Proteomes" id="UP000005459"/>
    </source>
</evidence>
<dbReference type="AlphaFoldDB" id="F9UHW5"/>
<keyword evidence="3" id="KW-1185">Reference proteome</keyword>
<dbReference type="EMBL" id="AFWV01000021">
    <property type="protein sequence ID" value="EGV16141.1"/>
    <property type="molecule type" value="Genomic_DNA"/>
</dbReference>
<gene>
    <name evidence="2" type="ORF">ThimaDRAFT_4518</name>
</gene>
<reference evidence="2 3" key="1">
    <citation type="submission" date="2011-06" db="EMBL/GenBank/DDBJ databases">
        <title>The draft genome of Thiocapsa marina 5811.</title>
        <authorList>
            <consortium name="US DOE Joint Genome Institute (JGI-PGF)"/>
            <person name="Lucas S."/>
            <person name="Han J."/>
            <person name="Cheng J.-F."/>
            <person name="Goodwin L."/>
            <person name="Pitluck S."/>
            <person name="Peters L."/>
            <person name="Land M.L."/>
            <person name="Hauser L."/>
            <person name="Vogl K."/>
            <person name="Liu Z."/>
            <person name="Imhoff J."/>
            <person name="Thiel V."/>
            <person name="Frigaard N.-U."/>
            <person name="Bryant D."/>
            <person name="Woyke T.J."/>
        </authorList>
    </citation>
    <scope>NUCLEOTIDE SEQUENCE [LARGE SCALE GENOMIC DNA]</scope>
    <source>
        <strain evidence="2 3">5811</strain>
    </source>
</reference>
<dbReference type="InterPro" id="IPR036365">
    <property type="entry name" value="PGBD-like_sf"/>
</dbReference>
<evidence type="ECO:0000259" key="1">
    <source>
        <dbReference type="Pfam" id="PF01471"/>
    </source>
</evidence>
<dbReference type="STRING" id="768671.ThimaDRAFT_4518"/>
<dbReference type="InterPro" id="IPR036366">
    <property type="entry name" value="PGBDSf"/>
</dbReference>
<sequence length="298" mass="31949">MNVSKLILLCVVVSVVGLTSTLEVRASVSDPIIADLQAKLLIAGFSPGPADGYWGGKTEAALKAFQEAGGLPSSGRLDAETAARLEIDIPGTEGTPQDIHDLIDAGKVEVKASARAMDLVGIELRSGRPYSISVRIPLGTYFTAGSPDLQNMLTTKEVIRSLNSEDWVSISIQAASTDRQRGIPGGDVRLKVQKLPGTSELPKLFPVFSSSGASYPVLQAAIWIVTDNSTFEELAVLIQSQDGFSATRSINEPEVARAMRICSEAGIDIKARKIWSDRATIRGELADETLKEWLEQDP</sequence>
<proteinExistence type="predicted"/>
<protein>
    <submittedName>
        <fullName evidence="2">Peptidoglycan-binding domain 1 protein</fullName>
    </submittedName>
</protein>
<dbReference type="Gene3D" id="1.10.101.10">
    <property type="entry name" value="PGBD-like superfamily/PGBD"/>
    <property type="match status" value="1"/>
</dbReference>
<evidence type="ECO:0000313" key="2">
    <source>
        <dbReference type="EMBL" id="EGV16141.1"/>
    </source>
</evidence>
<organism evidence="2 3">
    <name type="scientific">Thiocapsa marina 5811</name>
    <dbReference type="NCBI Taxonomy" id="768671"/>
    <lineage>
        <taxon>Bacteria</taxon>
        <taxon>Pseudomonadati</taxon>
        <taxon>Pseudomonadota</taxon>
        <taxon>Gammaproteobacteria</taxon>
        <taxon>Chromatiales</taxon>
        <taxon>Chromatiaceae</taxon>
        <taxon>Thiocapsa</taxon>
    </lineage>
</organism>
<dbReference type="InterPro" id="IPR002477">
    <property type="entry name" value="Peptidoglycan-bd-like"/>
</dbReference>
<dbReference type="SUPFAM" id="SSF47090">
    <property type="entry name" value="PGBD-like"/>
    <property type="match status" value="1"/>
</dbReference>
<dbReference type="OrthoDB" id="9768329at2"/>
<dbReference type="RefSeq" id="WP_007195389.1">
    <property type="nucleotide sequence ID" value="NZ_AFWV01000021.1"/>
</dbReference>
<name>F9UHW5_9GAMM</name>